<feature type="transmembrane region" description="Helical" evidence="8">
    <location>
        <begin position="274"/>
        <end position="298"/>
    </location>
</feature>
<dbReference type="PROSITE" id="PS50929">
    <property type="entry name" value="ABC_TM1F"/>
    <property type="match status" value="1"/>
</dbReference>
<evidence type="ECO:0000256" key="4">
    <source>
        <dbReference type="ARBA" id="ARBA00022840"/>
    </source>
</evidence>
<reference evidence="12" key="1">
    <citation type="journal article" date="2019" name="Int. J. Syst. Evol. Microbiol.">
        <title>The Global Catalogue of Microorganisms (GCM) 10K type strain sequencing project: providing services to taxonomists for standard genome sequencing and annotation.</title>
        <authorList>
            <consortium name="The Broad Institute Genomics Platform"/>
            <consortium name="The Broad Institute Genome Sequencing Center for Infectious Disease"/>
            <person name="Wu L."/>
            <person name="Ma J."/>
        </authorList>
    </citation>
    <scope>NUCLEOTIDE SEQUENCE [LARGE SCALE GENOMIC DNA]</scope>
    <source>
        <strain evidence="12">JCM 31037</strain>
    </source>
</reference>
<evidence type="ECO:0000256" key="8">
    <source>
        <dbReference type="SAM" id="Phobius"/>
    </source>
</evidence>
<evidence type="ECO:0000256" key="5">
    <source>
        <dbReference type="ARBA" id="ARBA00022989"/>
    </source>
</evidence>
<dbReference type="PANTHER" id="PTHR24221">
    <property type="entry name" value="ATP-BINDING CASSETTE SUB-FAMILY B"/>
    <property type="match status" value="1"/>
</dbReference>
<dbReference type="InterPro" id="IPR003439">
    <property type="entry name" value="ABC_transporter-like_ATP-bd"/>
</dbReference>
<dbReference type="PROSITE" id="PS50893">
    <property type="entry name" value="ABC_TRANSPORTER_2"/>
    <property type="match status" value="1"/>
</dbReference>
<feature type="domain" description="ABC transporter" evidence="9">
    <location>
        <begin position="330"/>
        <end position="567"/>
    </location>
</feature>
<dbReference type="SUPFAM" id="SSF52540">
    <property type="entry name" value="P-loop containing nucleoside triphosphate hydrolases"/>
    <property type="match status" value="1"/>
</dbReference>
<dbReference type="PROSITE" id="PS00211">
    <property type="entry name" value="ABC_TRANSPORTER_1"/>
    <property type="match status" value="1"/>
</dbReference>
<organism evidence="11 12">
    <name type="scientific">Micromonospora sonneratiae</name>
    <dbReference type="NCBI Taxonomy" id="1184706"/>
    <lineage>
        <taxon>Bacteria</taxon>
        <taxon>Bacillati</taxon>
        <taxon>Actinomycetota</taxon>
        <taxon>Actinomycetes</taxon>
        <taxon>Micromonosporales</taxon>
        <taxon>Micromonosporaceae</taxon>
        <taxon>Micromonospora</taxon>
    </lineage>
</organism>
<protein>
    <submittedName>
        <fullName evidence="11">ABC transporter ATP-binding protein</fullName>
    </submittedName>
</protein>
<feature type="transmembrane region" description="Helical" evidence="8">
    <location>
        <begin position="55"/>
        <end position="76"/>
    </location>
</feature>
<evidence type="ECO:0000256" key="2">
    <source>
        <dbReference type="ARBA" id="ARBA00022692"/>
    </source>
</evidence>
<dbReference type="RefSeq" id="WP_377567313.1">
    <property type="nucleotide sequence ID" value="NZ_JBHTMP010000004.1"/>
</dbReference>
<feature type="domain" description="ABC transmembrane type-1" evidence="10">
    <location>
        <begin position="29"/>
        <end position="299"/>
    </location>
</feature>
<dbReference type="SMART" id="SM00382">
    <property type="entry name" value="AAA"/>
    <property type="match status" value="1"/>
</dbReference>
<keyword evidence="2 8" id="KW-0812">Transmembrane</keyword>
<keyword evidence="3" id="KW-0547">Nucleotide-binding</keyword>
<evidence type="ECO:0000259" key="9">
    <source>
        <dbReference type="PROSITE" id="PS50893"/>
    </source>
</evidence>
<name>A0ABW3Y7E8_9ACTN</name>
<comment type="caution">
    <text evidence="11">The sequence shown here is derived from an EMBL/GenBank/DDBJ whole genome shotgun (WGS) entry which is preliminary data.</text>
</comment>
<dbReference type="InterPro" id="IPR036640">
    <property type="entry name" value="ABC1_TM_sf"/>
</dbReference>
<dbReference type="PANTHER" id="PTHR24221:SF654">
    <property type="entry name" value="ATP-BINDING CASSETTE SUB-FAMILY B MEMBER 6"/>
    <property type="match status" value="1"/>
</dbReference>
<evidence type="ECO:0000313" key="12">
    <source>
        <dbReference type="Proteomes" id="UP001597260"/>
    </source>
</evidence>
<dbReference type="Pfam" id="PF00005">
    <property type="entry name" value="ABC_tran"/>
    <property type="match status" value="1"/>
</dbReference>
<dbReference type="InterPro" id="IPR003593">
    <property type="entry name" value="AAA+_ATPase"/>
</dbReference>
<evidence type="ECO:0000256" key="3">
    <source>
        <dbReference type="ARBA" id="ARBA00022741"/>
    </source>
</evidence>
<evidence type="ECO:0000256" key="7">
    <source>
        <dbReference type="SAM" id="MobiDB-lite"/>
    </source>
</evidence>
<dbReference type="Pfam" id="PF00664">
    <property type="entry name" value="ABC_membrane"/>
    <property type="match status" value="1"/>
</dbReference>
<gene>
    <name evidence="11" type="ORF">ACFQ4H_04650</name>
</gene>
<keyword evidence="6 8" id="KW-0472">Membrane</keyword>
<evidence type="ECO:0000256" key="6">
    <source>
        <dbReference type="ARBA" id="ARBA00023136"/>
    </source>
</evidence>
<keyword evidence="5 8" id="KW-1133">Transmembrane helix</keyword>
<feature type="region of interest" description="Disordered" evidence="7">
    <location>
        <begin position="570"/>
        <end position="589"/>
    </location>
</feature>
<proteinExistence type="predicted"/>
<keyword evidence="12" id="KW-1185">Reference proteome</keyword>
<dbReference type="Proteomes" id="UP001597260">
    <property type="component" value="Unassembled WGS sequence"/>
</dbReference>
<evidence type="ECO:0000313" key="11">
    <source>
        <dbReference type="EMBL" id="MFD1320379.1"/>
    </source>
</evidence>
<feature type="transmembrane region" description="Helical" evidence="8">
    <location>
        <begin position="129"/>
        <end position="150"/>
    </location>
</feature>
<dbReference type="GO" id="GO:0005524">
    <property type="term" value="F:ATP binding"/>
    <property type="evidence" value="ECO:0007669"/>
    <property type="project" value="UniProtKB-KW"/>
</dbReference>
<dbReference type="EMBL" id="JBHTMP010000004">
    <property type="protein sequence ID" value="MFD1320379.1"/>
    <property type="molecule type" value="Genomic_DNA"/>
</dbReference>
<dbReference type="InterPro" id="IPR027417">
    <property type="entry name" value="P-loop_NTPase"/>
</dbReference>
<evidence type="ECO:0000259" key="10">
    <source>
        <dbReference type="PROSITE" id="PS50929"/>
    </source>
</evidence>
<dbReference type="InterPro" id="IPR039421">
    <property type="entry name" value="Type_1_exporter"/>
</dbReference>
<dbReference type="Gene3D" id="1.20.1560.10">
    <property type="entry name" value="ABC transporter type 1, transmembrane domain"/>
    <property type="match status" value="1"/>
</dbReference>
<accession>A0ABW3Y7E8</accession>
<dbReference type="InterPro" id="IPR011527">
    <property type="entry name" value="ABC1_TM_dom"/>
</dbReference>
<feature type="transmembrane region" description="Helical" evidence="8">
    <location>
        <begin position="156"/>
        <end position="176"/>
    </location>
</feature>
<comment type="subcellular location">
    <subcellularLocation>
        <location evidence="1">Cell membrane</location>
        <topology evidence="1">Multi-pass membrane protein</topology>
    </subcellularLocation>
</comment>
<dbReference type="InterPro" id="IPR017871">
    <property type="entry name" value="ABC_transporter-like_CS"/>
</dbReference>
<dbReference type="Gene3D" id="3.40.50.300">
    <property type="entry name" value="P-loop containing nucleotide triphosphate hydrolases"/>
    <property type="match status" value="1"/>
</dbReference>
<feature type="transmembrane region" description="Helical" evidence="8">
    <location>
        <begin position="21"/>
        <end position="43"/>
    </location>
</feature>
<dbReference type="SUPFAM" id="SSF90123">
    <property type="entry name" value="ABC transporter transmembrane region"/>
    <property type="match status" value="1"/>
</dbReference>
<evidence type="ECO:0000256" key="1">
    <source>
        <dbReference type="ARBA" id="ARBA00004651"/>
    </source>
</evidence>
<dbReference type="CDD" id="cd03228">
    <property type="entry name" value="ABCC_MRP_Like"/>
    <property type="match status" value="1"/>
</dbReference>
<keyword evidence="4 11" id="KW-0067">ATP-binding</keyword>
<sequence>MDVPADGDRLLRQVIRYGGGWTTTLAATALVGAAAELTLPAVLGLAVDAALGDSGAGWLALAGGLLLLIMATDTLGDLAGGYSTARAVARLRHHLVRHLLMLDPRTAARYPVGDLVTRIVGPAADAGQAGVTVVFGLIALLPPVGSVVALTLLEPWLGVTFLLGLVLLAVLMRAFVVDASAAVAGYQQTQGVIAGRLLEALGGTRTIAAAGTVRQEVERVLDPLPQLRRHGQRTWSTLARATTRNASVAPLSQLSIVAVGGWSVSAGWLTPGQLFAAVQYAALGAGLGAVVATLNRLVRTRAGARRVQQLLGEPAQPHGRETLSGGDGTLTLHGVTVLGDGDRPVLDRVDLCVPGGTTLAVVGRSGAGKSTLAAVAGRLRDPDAGTVLLDGVALPRLSRAALRDAIGYGFERPVLVGDTIADVLRLGDGTRSPGTGWSPADLRRATGAAAIDDFVERLPHGYRTRTADVPMSGGQAQRLGLARALSARRLLILDDATSSVDTVTEHRMAQAVTAHLDGRTRLIVTHRAATAAAADLVAWLDSGRLRASGHHRDLWADPAYRAIFLPPAETARVPATPDRPGPPTGQGQP</sequence>